<proteinExistence type="predicted"/>
<dbReference type="InterPro" id="IPR025904">
    <property type="entry name" value="Tubulin-like"/>
</dbReference>
<dbReference type="AlphaFoldDB" id="A0A1Z4KFC9"/>
<accession>A0A1Z4KFC9</accession>
<name>A0A1Z4KFC9_ANAVA</name>
<evidence type="ECO:0000313" key="2">
    <source>
        <dbReference type="Proteomes" id="UP000217507"/>
    </source>
</evidence>
<gene>
    <name evidence="1" type="ORF">NIES23_04400</name>
</gene>
<dbReference type="Proteomes" id="UP000217507">
    <property type="component" value="Chromosome"/>
</dbReference>
<dbReference type="SUPFAM" id="SSF52490">
    <property type="entry name" value="Tubulin nucleotide-binding domain-like"/>
    <property type="match status" value="1"/>
</dbReference>
<sequence>MSRPTVVFRPTVVIGLGGTGYEVALKLKKRFIDVYGDVPDIIRFLSIDTTENIQSREKSPDGTKVVLEPNELYAISVANPLPLTRNDHIDEWWPRNIPTSSLISGAGQIRARGRLAFFAKVGDINGLISQAINTVREIRSSKQAFLDKFQVSNRDGVEVFIVGSLAGGTGSGTFLDVAFLARQYLNSFSNVTGLFVLPRVFANLPQTHLVKSNAYGALKEIEHFWNLSPSNPLEIDYGITKVKADRPPFDAVFLMDGVNKNGTVVSRPNDLQNLIADGLYIQIGSQIGLDAANVADNIRAYLAVGEKVRGRNINYCSFGFATLALPVQQYERMKLEDTQNLLKNELMAATANIDIASEIERFLQDCKLAEATTVLDSLTESDRGGQVKPEFRIGEMKYDRASLPTIKELYKRQLDQMEQRTAKDLAMNFYRLEQTATTTIEAWLERSLNRPNGLASTLKFVSSLYQKIDELQQNVQRKSKEAQSNFSTLKLEPQEEKIKEAAEAWFPNKNTIQAACQRYKERADQKWRIYLHWKRCDKAAELCGMLRTRIEKIQEQCQRIHSNLDKVYRDVEQSYAEVSRQGNSDNPFIHTIQRVDLESKRPKVSGEDFIRWYREKSQSLTNWSEKKAEDVKDEILAFMDETYRPLTSMNIEQVLADSNPEDAGEDLQQLGKLAVPLWQYQDSEIPAKQQHVITEFYYYGVESNNTIFSNPPLSNRLPKGKGNVSFVPTGEPHKLTLFRIEIGVPLFTLNGMKDMEMAYLDPDKVFKHLHRNWTNLANLIPPEDDGGALRWFALALAPNPYSLIVNERKQYFVHTDQARKLEGGTLLLGDDRKSAFKAFKNNVSLVKEIAQKVDKITHQDKEKARFSLESYIKQVNELLKNNRVGLPIKEQVEMEIQEIDAYLEDLDVIS</sequence>
<dbReference type="InterPro" id="IPR036525">
    <property type="entry name" value="Tubulin/FtsZ_GTPase_sf"/>
</dbReference>
<dbReference type="Gene3D" id="3.40.50.1440">
    <property type="entry name" value="Tubulin/FtsZ, GTPase domain"/>
    <property type="match status" value="1"/>
</dbReference>
<dbReference type="Pfam" id="PF13809">
    <property type="entry name" value="Tubulin_2"/>
    <property type="match status" value="1"/>
</dbReference>
<evidence type="ECO:0000313" key="1">
    <source>
        <dbReference type="EMBL" id="BAY67662.1"/>
    </source>
</evidence>
<protein>
    <recommendedName>
        <fullName evidence="3">Tubulin-like protein</fullName>
    </recommendedName>
</protein>
<dbReference type="EMBL" id="AP018216">
    <property type="protein sequence ID" value="BAY67662.1"/>
    <property type="molecule type" value="Genomic_DNA"/>
</dbReference>
<organism evidence="1 2">
    <name type="scientific">Trichormus variabilis NIES-23</name>
    <dbReference type="NCBI Taxonomy" id="1973479"/>
    <lineage>
        <taxon>Bacteria</taxon>
        <taxon>Bacillati</taxon>
        <taxon>Cyanobacteriota</taxon>
        <taxon>Cyanophyceae</taxon>
        <taxon>Nostocales</taxon>
        <taxon>Nostocaceae</taxon>
        <taxon>Trichormus</taxon>
    </lineage>
</organism>
<reference evidence="1 2" key="1">
    <citation type="submission" date="2017-06" db="EMBL/GenBank/DDBJ databases">
        <title>Genome sequencing of cyanobaciteial culture collection at National Institute for Environmental Studies (NIES).</title>
        <authorList>
            <person name="Hirose Y."/>
            <person name="Shimura Y."/>
            <person name="Fujisawa T."/>
            <person name="Nakamura Y."/>
            <person name="Kawachi M."/>
        </authorList>
    </citation>
    <scope>NUCLEOTIDE SEQUENCE [LARGE SCALE GENOMIC DNA]</scope>
    <source>
        <strain evidence="1 2">NIES-23</strain>
    </source>
</reference>
<evidence type="ECO:0008006" key="3">
    <source>
        <dbReference type="Google" id="ProtNLM"/>
    </source>
</evidence>